<dbReference type="SUPFAM" id="SSF47413">
    <property type="entry name" value="lambda repressor-like DNA-binding domains"/>
    <property type="match status" value="1"/>
</dbReference>
<dbReference type="InterPro" id="IPR000843">
    <property type="entry name" value="HTH_LacI"/>
</dbReference>
<evidence type="ECO:0000256" key="1">
    <source>
        <dbReference type="ARBA" id="ARBA00023015"/>
    </source>
</evidence>
<dbReference type="EMBL" id="PYLZ01000005">
    <property type="protein sequence ID" value="PSW24439.1"/>
    <property type="molecule type" value="Genomic_DNA"/>
</dbReference>
<proteinExistence type="predicted"/>
<dbReference type="OrthoDB" id="9798934at2"/>
<dbReference type="AlphaFoldDB" id="A0A0J8VAB5"/>
<sequence>MATISDVSRIAGVSKATVSRVINGTGQVKESTRLLVRQVMSELNYKPSSVAQALATKSGNSVGLVLSDFTGSYFGILLKQASVSADLMGKQLLIADGHNHAESELKAVHSLVEKKCDVIVLYSRQLSPEQIIALNQSIDIPLVNVGRELPQEAGYSIAFDQKHAVEMAVEHLIQLGHRSMMYLGPKPITPTSHSRLTGFQDAINHRAELGISAQFSTSEFGYIEGYQAGKKIVESGNLPLSMVIASDDIAIGCIKALNEHGIQIPRDISIVSIDNDPCSPFVTPSLTTVDVPIQEVMAQAMLVAQQLVEKKETFESDIMRGQLIIRDSTQAASS</sequence>
<feature type="domain" description="HTH lacI-type" evidence="4">
    <location>
        <begin position="2"/>
        <end position="56"/>
    </location>
</feature>
<name>A0A0J8VAB5_9GAMM</name>
<dbReference type="PRINTS" id="PR00036">
    <property type="entry name" value="HTHLACI"/>
</dbReference>
<dbReference type="Gene3D" id="1.10.260.40">
    <property type="entry name" value="lambda repressor-like DNA-binding domains"/>
    <property type="match status" value="1"/>
</dbReference>
<evidence type="ECO:0000256" key="3">
    <source>
        <dbReference type="ARBA" id="ARBA00023163"/>
    </source>
</evidence>
<dbReference type="SMART" id="SM00354">
    <property type="entry name" value="HTH_LACI"/>
    <property type="match status" value="1"/>
</dbReference>
<dbReference type="Proteomes" id="UP000240481">
    <property type="component" value="Unassembled WGS sequence"/>
</dbReference>
<evidence type="ECO:0000259" key="4">
    <source>
        <dbReference type="PROSITE" id="PS50932"/>
    </source>
</evidence>
<reference evidence="5 6" key="1">
    <citation type="submission" date="2018-01" db="EMBL/GenBank/DDBJ databases">
        <title>Whole genome sequencing of Histamine producing bacteria.</title>
        <authorList>
            <person name="Butler K."/>
        </authorList>
    </citation>
    <scope>NUCLEOTIDE SEQUENCE [LARGE SCALE GENOMIC DNA]</scope>
    <source>
        <strain evidence="5 6">DSM 24669</strain>
    </source>
</reference>
<dbReference type="GO" id="GO:0000976">
    <property type="term" value="F:transcription cis-regulatory region binding"/>
    <property type="evidence" value="ECO:0007669"/>
    <property type="project" value="TreeGrafter"/>
</dbReference>
<keyword evidence="6" id="KW-1185">Reference proteome</keyword>
<gene>
    <name evidence="5" type="ORF">C9I94_10380</name>
</gene>
<dbReference type="Pfam" id="PF00356">
    <property type="entry name" value="LacI"/>
    <property type="match status" value="1"/>
</dbReference>
<organism evidence="5 6">
    <name type="scientific">Photobacterium swingsii</name>
    <dbReference type="NCBI Taxonomy" id="680026"/>
    <lineage>
        <taxon>Bacteria</taxon>
        <taxon>Pseudomonadati</taxon>
        <taxon>Pseudomonadota</taxon>
        <taxon>Gammaproteobacteria</taxon>
        <taxon>Vibrionales</taxon>
        <taxon>Vibrionaceae</taxon>
        <taxon>Photobacterium</taxon>
    </lineage>
</organism>
<dbReference type="CDD" id="cd01392">
    <property type="entry name" value="HTH_LacI"/>
    <property type="match status" value="1"/>
</dbReference>
<accession>A0A0J8VAB5</accession>
<dbReference type="Gene3D" id="3.40.50.2300">
    <property type="match status" value="2"/>
</dbReference>
<dbReference type="PANTHER" id="PTHR30146">
    <property type="entry name" value="LACI-RELATED TRANSCRIPTIONAL REPRESSOR"/>
    <property type="match status" value="1"/>
</dbReference>
<dbReference type="InterPro" id="IPR046335">
    <property type="entry name" value="LacI/GalR-like_sensor"/>
</dbReference>
<dbReference type="SUPFAM" id="SSF53822">
    <property type="entry name" value="Periplasmic binding protein-like I"/>
    <property type="match status" value="1"/>
</dbReference>
<dbReference type="STRING" id="680026.AB733_12005"/>
<dbReference type="InterPro" id="IPR028082">
    <property type="entry name" value="Peripla_BP_I"/>
</dbReference>
<dbReference type="Pfam" id="PF13377">
    <property type="entry name" value="Peripla_BP_3"/>
    <property type="match status" value="1"/>
</dbReference>
<dbReference type="PANTHER" id="PTHR30146:SF67">
    <property type="entry name" value="HTH-TYPE TRANSCRIPTIONAL REGULATOR ASCG"/>
    <property type="match status" value="1"/>
</dbReference>
<protein>
    <submittedName>
        <fullName evidence="5">LacI family transcriptional regulator</fullName>
    </submittedName>
</protein>
<keyword evidence="3" id="KW-0804">Transcription</keyword>
<keyword evidence="1" id="KW-0805">Transcription regulation</keyword>
<dbReference type="InterPro" id="IPR010982">
    <property type="entry name" value="Lambda_DNA-bd_dom_sf"/>
</dbReference>
<comment type="caution">
    <text evidence="5">The sequence shown here is derived from an EMBL/GenBank/DDBJ whole genome shotgun (WGS) entry which is preliminary data.</text>
</comment>
<evidence type="ECO:0000313" key="6">
    <source>
        <dbReference type="Proteomes" id="UP000240481"/>
    </source>
</evidence>
<dbReference type="RefSeq" id="WP_048898986.1">
    <property type="nucleotide sequence ID" value="NZ_AP024853.1"/>
</dbReference>
<dbReference type="PROSITE" id="PS50932">
    <property type="entry name" value="HTH_LACI_2"/>
    <property type="match status" value="1"/>
</dbReference>
<evidence type="ECO:0000313" key="5">
    <source>
        <dbReference type="EMBL" id="PSW24439.1"/>
    </source>
</evidence>
<keyword evidence="2" id="KW-0238">DNA-binding</keyword>
<dbReference type="GO" id="GO:0003700">
    <property type="term" value="F:DNA-binding transcription factor activity"/>
    <property type="evidence" value="ECO:0007669"/>
    <property type="project" value="TreeGrafter"/>
</dbReference>
<evidence type="ECO:0000256" key="2">
    <source>
        <dbReference type="ARBA" id="ARBA00023125"/>
    </source>
</evidence>